<accession>A0ABQ1I7Q0</accession>
<evidence type="ECO:0000256" key="1">
    <source>
        <dbReference type="SAM" id="MobiDB-lite"/>
    </source>
</evidence>
<proteinExistence type="predicted"/>
<keyword evidence="3" id="KW-1185">Reference proteome</keyword>
<feature type="region of interest" description="Disordered" evidence="1">
    <location>
        <begin position="1"/>
        <end position="44"/>
    </location>
</feature>
<dbReference type="Proteomes" id="UP000603352">
    <property type="component" value="Unassembled WGS sequence"/>
</dbReference>
<protein>
    <submittedName>
        <fullName evidence="2">Uncharacterized protein</fullName>
    </submittedName>
</protein>
<organism evidence="2 3">
    <name type="scientific">Tistrella bauzanensis</name>
    <dbReference type="NCBI Taxonomy" id="657419"/>
    <lineage>
        <taxon>Bacteria</taxon>
        <taxon>Pseudomonadati</taxon>
        <taxon>Pseudomonadota</taxon>
        <taxon>Alphaproteobacteria</taxon>
        <taxon>Geminicoccales</taxon>
        <taxon>Geminicoccaceae</taxon>
        <taxon>Tistrella</taxon>
    </lineage>
</organism>
<reference evidence="3" key="1">
    <citation type="journal article" date="2019" name="Int. J. Syst. Evol. Microbiol.">
        <title>The Global Catalogue of Microorganisms (GCM) 10K type strain sequencing project: providing services to taxonomists for standard genome sequencing and annotation.</title>
        <authorList>
            <consortium name="The Broad Institute Genomics Platform"/>
            <consortium name="The Broad Institute Genome Sequencing Center for Infectious Disease"/>
            <person name="Wu L."/>
            <person name="Ma J."/>
        </authorList>
    </citation>
    <scope>NUCLEOTIDE SEQUENCE [LARGE SCALE GENOMIC DNA]</scope>
    <source>
        <strain evidence="3">CGMCC 1.10188</strain>
    </source>
</reference>
<gene>
    <name evidence="2" type="ORF">GCM10011505_01250</name>
</gene>
<evidence type="ECO:0000313" key="3">
    <source>
        <dbReference type="Proteomes" id="UP000603352"/>
    </source>
</evidence>
<comment type="caution">
    <text evidence="2">The sequence shown here is derived from an EMBL/GenBank/DDBJ whole genome shotgun (WGS) entry which is preliminary data.</text>
</comment>
<dbReference type="EMBL" id="BMDZ01000001">
    <property type="protein sequence ID" value="GGB23769.1"/>
    <property type="molecule type" value="Genomic_DNA"/>
</dbReference>
<sequence length="113" mass="11267">MKRVWGIIPPSGHTSQAGAPIMTEDKQAAPDPAPGSGDPSKETIHPADAILPADAFPTAVNDQITDVLLADAGDAALTPAGDAGDGAAPVAGINIAVVDVVPEPTTDDPADKR</sequence>
<name>A0ABQ1I7Q0_9PROT</name>
<evidence type="ECO:0000313" key="2">
    <source>
        <dbReference type="EMBL" id="GGB23769.1"/>
    </source>
</evidence>